<evidence type="ECO:0000313" key="8">
    <source>
        <dbReference type="Ensembl" id="ENSCSRP00000028556.1"/>
    </source>
</evidence>
<keyword evidence="2" id="KW-0548">Nucleotidyltransferase</keyword>
<dbReference type="GO" id="GO:0016779">
    <property type="term" value="F:nucleotidyltransferase activity"/>
    <property type="evidence" value="ECO:0007669"/>
    <property type="project" value="UniProtKB-KW"/>
</dbReference>
<dbReference type="InterPro" id="IPR040643">
    <property type="entry name" value="MLVIN_C"/>
</dbReference>
<evidence type="ECO:0000256" key="3">
    <source>
        <dbReference type="ARBA" id="ARBA00022722"/>
    </source>
</evidence>
<dbReference type="GO" id="GO:0004519">
    <property type="term" value="F:endonuclease activity"/>
    <property type="evidence" value="ECO:0007669"/>
    <property type="project" value="UniProtKB-KW"/>
</dbReference>
<evidence type="ECO:0000256" key="4">
    <source>
        <dbReference type="ARBA" id="ARBA00022759"/>
    </source>
</evidence>
<keyword evidence="5" id="KW-0378">Hydrolase</keyword>
<evidence type="ECO:0000256" key="2">
    <source>
        <dbReference type="ARBA" id="ARBA00022695"/>
    </source>
</evidence>
<evidence type="ECO:0000256" key="5">
    <source>
        <dbReference type="ARBA" id="ARBA00022801"/>
    </source>
</evidence>
<dbReference type="Proteomes" id="UP000694403">
    <property type="component" value="Unplaced"/>
</dbReference>
<dbReference type="Pfam" id="PF18697">
    <property type="entry name" value="MLVIN_C"/>
    <property type="match status" value="1"/>
</dbReference>
<feature type="domain" description="Murine leukemia virus integrase C-terminal" evidence="7">
    <location>
        <begin position="40"/>
        <end position="86"/>
    </location>
</feature>
<sequence>KWPDALPLALMMLIHCVRSIHSEVQSALPEPADTPCPLLHPGDWVYIKVHQRKTSLEPRWRGPYQILLTTHTAVKCKGFTSWIHASNLPVTSLQASKGSLDIISGKENKPQHPNTESISLRAIKATLTSCDPPLKPARALACWQRGHKRYKAIIMPFKAQW</sequence>
<accession>A0A8C3THR6</accession>
<evidence type="ECO:0000313" key="9">
    <source>
        <dbReference type="Proteomes" id="UP000694403"/>
    </source>
</evidence>
<keyword evidence="3" id="KW-0540">Nuclease</keyword>
<evidence type="ECO:0000256" key="1">
    <source>
        <dbReference type="ARBA" id="ARBA00022679"/>
    </source>
</evidence>
<feature type="chain" id="PRO_5034005928" description="Murine leukemia virus integrase C-terminal domain-containing protein" evidence="6">
    <location>
        <begin position="20"/>
        <end position="161"/>
    </location>
</feature>
<dbReference type="AlphaFoldDB" id="A0A8C3THR6"/>
<organism evidence="8 9">
    <name type="scientific">Chelydra serpentina</name>
    <name type="common">Snapping turtle</name>
    <name type="synonym">Testudo serpentina</name>
    <dbReference type="NCBI Taxonomy" id="8475"/>
    <lineage>
        <taxon>Eukaryota</taxon>
        <taxon>Metazoa</taxon>
        <taxon>Chordata</taxon>
        <taxon>Craniata</taxon>
        <taxon>Vertebrata</taxon>
        <taxon>Euteleostomi</taxon>
        <taxon>Archelosauria</taxon>
        <taxon>Testudinata</taxon>
        <taxon>Testudines</taxon>
        <taxon>Cryptodira</taxon>
        <taxon>Durocryptodira</taxon>
        <taxon>Americhelydia</taxon>
        <taxon>Chelydroidea</taxon>
        <taxon>Chelydridae</taxon>
        <taxon>Chelydra</taxon>
    </lineage>
</organism>
<keyword evidence="1" id="KW-0808">Transferase</keyword>
<keyword evidence="6" id="KW-0732">Signal</keyword>
<feature type="signal peptide" evidence="6">
    <location>
        <begin position="1"/>
        <end position="19"/>
    </location>
</feature>
<dbReference type="GO" id="GO:0016787">
    <property type="term" value="F:hydrolase activity"/>
    <property type="evidence" value="ECO:0007669"/>
    <property type="project" value="UniProtKB-KW"/>
</dbReference>
<keyword evidence="4" id="KW-0255">Endonuclease</keyword>
<reference evidence="8" key="2">
    <citation type="submission" date="2025-09" db="UniProtKB">
        <authorList>
            <consortium name="Ensembl"/>
        </authorList>
    </citation>
    <scope>IDENTIFICATION</scope>
</reference>
<proteinExistence type="predicted"/>
<evidence type="ECO:0000256" key="6">
    <source>
        <dbReference type="SAM" id="SignalP"/>
    </source>
</evidence>
<reference evidence="8" key="1">
    <citation type="submission" date="2025-08" db="UniProtKB">
        <authorList>
            <consortium name="Ensembl"/>
        </authorList>
    </citation>
    <scope>IDENTIFICATION</scope>
</reference>
<protein>
    <recommendedName>
        <fullName evidence="7">Murine leukemia virus integrase C-terminal domain-containing protein</fullName>
    </recommendedName>
</protein>
<name>A0A8C3THR6_CHESE</name>
<evidence type="ECO:0000259" key="7">
    <source>
        <dbReference type="Pfam" id="PF18697"/>
    </source>
</evidence>
<dbReference type="Gene3D" id="2.30.30.850">
    <property type="match status" value="1"/>
</dbReference>
<dbReference type="Ensembl" id="ENSCSRT00000029712.1">
    <property type="protein sequence ID" value="ENSCSRP00000028556.1"/>
    <property type="gene ID" value="ENSCSRG00000021007.1"/>
</dbReference>
<keyword evidence="9" id="KW-1185">Reference proteome</keyword>